<dbReference type="InterPro" id="IPR009061">
    <property type="entry name" value="DNA-bd_dom_put_sf"/>
</dbReference>
<evidence type="ECO:0000256" key="3">
    <source>
        <dbReference type="ARBA" id="ARBA00023163"/>
    </source>
</evidence>
<evidence type="ECO:0000313" key="5">
    <source>
        <dbReference type="EMBL" id="MDO3382504.1"/>
    </source>
</evidence>
<gene>
    <name evidence="5" type="ORF">QWI16_09995</name>
</gene>
<dbReference type="Proteomes" id="UP001168380">
    <property type="component" value="Unassembled WGS sequence"/>
</dbReference>
<dbReference type="RefSeq" id="WP_302712794.1">
    <property type="nucleotide sequence ID" value="NZ_JAULRT010000052.1"/>
</dbReference>
<keyword evidence="2" id="KW-0238">DNA-binding</keyword>
<dbReference type="SMART" id="SM00422">
    <property type="entry name" value="HTH_MERR"/>
    <property type="match status" value="1"/>
</dbReference>
<evidence type="ECO:0000256" key="2">
    <source>
        <dbReference type="ARBA" id="ARBA00023125"/>
    </source>
</evidence>
<dbReference type="EMBL" id="JAULRT010000052">
    <property type="protein sequence ID" value="MDO3382504.1"/>
    <property type="molecule type" value="Genomic_DNA"/>
</dbReference>
<keyword evidence="6" id="KW-1185">Reference proteome</keyword>
<keyword evidence="1" id="KW-0805">Transcription regulation</keyword>
<feature type="domain" description="HTH merR-type" evidence="4">
    <location>
        <begin position="10"/>
        <end position="79"/>
    </location>
</feature>
<keyword evidence="3" id="KW-0804">Transcription</keyword>
<evidence type="ECO:0000313" key="6">
    <source>
        <dbReference type="Proteomes" id="UP001168380"/>
    </source>
</evidence>
<organism evidence="5 6">
    <name type="scientific">Gilvimarinus algae</name>
    <dbReference type="NCBI Taxonomy" id="3058037"/>
    <lineage>
        <taxon>Bacteria</taxon>
        <taxon>Pseudomonadati</taxon>
        <taxon>Pseudomonadota</taxon>
        <taxon>Gammaproteobacteria</taxon>
        <taxon>Cellvibrionales</taxon>
        <taxon>Cellvibrionaceae</taxon>
        <taxon>Gilvimarinus</taxon>
    </lineage>
</organism>
<name>A0ABT8TEI7_9GAMM</name>
<protein>
    <submittedName>
        <fullName evidence="5">MerR family transcriptional regulator</fullName>
    </submittedName>
</protein>
<dbReference type="Pfam" id="PF13411">
    <property type="entry name" value="MerR_1"/>
    <property type="match status" value="1"/>
</dbReference>
<dbReference type="InterPro" id="IPR000551">
    <property type="entry name" value="MerR-type_HTH_dom"/>
</dbReference>
<comment type="caution">
    <text evidence="5">The sequence shown here is derived from an EMBL/GenBank/DDBJ whole genome shotgun (WGS) entry which is preliminary data.</text>
</comment>
<evidence type="ECO:0000259" key="4">
    <source>
        <dbReference type="PROSITE" id="PS50937"/>
    </source>
</evidence>
<dbReference type="PANTHER" id="PTHR30204:SF67">
    <property type="entry name" value="HTH-TYPE TRANSCRIPTIONAL REGULATOR MLRA-RELATED"/>
    <property type="match status" value="1"/>
</dbReference>
<dbReference type="PANTHER" id="PTHR30204">
    <property type="entry name" value="REDOX-CYCLING DRUG-SENSING TRANSCRIPTIONAL ACTIVATOR SOXR"/>
    <property type="match status" value="1"/>
</dbReference>
<evidence type="ECO:0000256" key="1">
    <source>
        <dbReference type="ARBA" id="ARBA00023015"/>
    </source>
</evidence>
<proteinExistence type="predicted"/>
<dbReference type="PROSITE" id="PS50937">
    <property type="entry name" value="HTH_MERR_2"/>
    <property type="match status" value="1"/>
</dbReference>
<sequence length="259" mass="29046">MSTLPSAKADFSIGEVASYTQVPAITLRAWERRYNLLTPERDGEGHRRYTRDDMVLIERIKKWAHRGLPLGRIDATWLAEADSAGNDAVHDALSQMRVHQLYRLLRHQLDTADQRYAVIGSWSSLASQVRLMLHHRRNHYSLLYSALTHCIAYPQSNPSQIVLVLTTSDNYELGRLCAQLFSLNSDRLVFGMFCSSDEAAEVMSKADADGYLLDAELLSKAPELRVPAVSFCCNDRASISAVLPSITTAYEELTSELTP</sequence>
<dbReference type="InterPro" id="IPR047057">
    <property type="entry name" value="MerR_fam"/>
</dbReference>
<dbReference type="Gene3D" id="1.10.1660.10">
    <property type="match status" value="1"/>
</dbReference>
<reference evidence="5" key="1">
    <citation type="submission" date="2023-07" db="EMBL/GenBank/DDBJ databases">
        <title>Gilvimarinus algae sp. nov., isolated from the surface of Kelp.</title>
        <authorList>
            <person name="Sun Y.Y."/>
            <person name="Gong Y."/>
            <person name="Du Z.J."/>
        </authorList>
    </citation>
    <scope>NUCLEOTIDE SEQUENCE</scope>
    <source>
        <strain evidence="5">SDUM040014</strain>
    </source>
</reference>
<dbReference type="SUPFAM" id="SSF46955">
    <property type="entry name" value="Putative DNA-binding domain"/>
    <property type="match status" value="1"/>
</dbReference>
<accession>A0ABT8TEI7</accession>